<reference evidence="3" key="1">
    <citation type="journal article" date="2015" name="Sci. Rep.">
        <title>Tissue- and time-dependent transcription in Ixodes ricinus salivary glands and midguts when blood feeding on the vertebrate host.</title>
        <authorList>
            <person name="Kotsyfakis M."/>
            <person name="Schwarz A."/>
            <person name="Erhart J."/>
            <person name="Ribeiro J.M."/>
        </authorList>
    </citation>
    <scope>NUCLEOTIDE SEQUENCE</scope>
    <source>
        <tissue evidence="3">Salivary gland and midgut</tissue>
    </source>
</reference>
<feature type="chain" id="PRO_5004736900" evidence="2">
    <location>
        <begin position="20"/>
        <end position="126"/>
    </location>
</feature>
<dbReference type="AlphaFoldDB" id="V5IBA7"/>
<organism evidence="3">
    <name type="scientific">Ixodes ricinus</name>
    <name type="common">Common tick</name>
    <name type="synonym">Acarus ricinus</name>
    <dbReference type="NCBI Taxonomy" id="34613"/>
    <lineage>
        <taxon>Eukaryota</taxon>
        <taxon>Metazoa</taxon>
        <taxon>Ecdysozoa</taxon>
        <taxon>Arthropoda</taxon>
        <taxon>Chelicerata</taxon>
        <taxon>Arachnida</taxon>
        <taxon>Acari</taxon>
        <taxon>Parasitiformes</taxon>
        <taxon>Ixodida</taxon>
        <taxon>Ixodoidea</taxon>
        <taxon>Ixodidae</taxon>
        <taxon>Ixodinae</taxon>
        <taxon>Ixodes</taxon>
    </lineage>
</organism>
<sequence length="126" mass="13633">MPKPCLVLTLVALSAMAHCMTIGNGYRADFDMQLVNDSCVFENLDNSHGDKYTPGTALSTANVRRPAQDGLHSRVHHLPLPDLQVPTGKTGGPLPGLLPDARVRRPLSPRLLSNTRDRLGTALTIQ</sequence>
<feature type="region of interest" description="Disordered" evidence="1">
    <location>
        <begin position="80"/>
        <end position="100"/>
    </location>
</feature>
<feature type="signal peptide" evidence="2">
    <location>
        <begin position="1"/>
        <end position="19"/>
    </location>
</feature>
<keyword evidence="2" id="KW-0732">Signal</keyword>
<dbReference type="EMBL" id="GANP01015767">
    <property type="protein sequence ID" value="JAB68701.1"/>
    <property type="molecule type" value="mRNA"/>
</dbReference>
<evidence type="ECO:0000313" key="3">
    <source>
        <dbReference type="EMBL" id="JAB68701.1"/>
    </source>
</evidence>
<evidence type="ECO:0000256" key="1">
    <source>
        <dbReference type="SAM" id="MobiDB-lite"/>
    </source>
</evidence>
<evidence type="ECO:0000256" key="2">
    <source>
        <dbReference type="SAM" id="SignalP"/>
    </source>
</evidence>
<name>V5IBA7_IXORI</name>
<accession>V5IBA7</accession>
<proteinExistence type="evidence at transcript level"/>
<protein>
    <submittedName>
        <fullName evidence="3">Putative secreted protein</fullName>
    </submittedName>
</protein>